<sequence>MLTVEEFRDMDIPDSLLLPSGELLAYPEVIERNFFSIRYKKGKPVFQAGGWVGVIPINDKLCLNITPKVPISNLERLVFLSNHKPDVLKNFKRRYSPHHYSSKNLNEFLTDCFIRHVEDIINTGLFKRFTKIEKRTLFPSGKINFIKTIRARGKTNDAHVVTSHYERTTDNEPNRFLKKICLEFSRNPDLMKDKHRRLSIQYILNSLAEVSDHYNLLDAETDPHLNRDNLKESYQDAIGLALILTSGKGISFGPLGATSANSLILNLAEAFEWYVLEILRIAYQNNQAIKVLDGNKGGLDGGKKPLLTPPENILNNQKPIMATPDIVLKASKDDEIRSIVLDVKYKSIDKLPDRDDLNQIISYAASYGASHGILILPANANNPSGLNLIGELPGMKFYSLFIDLNHVNIEEEESLLASRLESLLEN</sequence>
<comment type="caution">
    <text evidence="1">The sequence shown here is derived from an EMBL/GenBank/DDBJ whole genome shotgun (WGS) entry which is preliminary data.</text>
</comment>
<reference evidence="1" key="1">
    <citation type="submission" date="2020-03" db="EMBL/GenBank/DDBJ databases">
        <title>Genome assembly of Azotobacter chroococcum W5.</title>
        <authorList>
            <person name="Kannepalli A."/>
        </authorList>
    </citation>
    <scope>NUCLEOTIDE SEQUENCE</scope>
    <source>
        <strain evidence="1">W5</strain>
    </source>
</reference>
<dbReference type="PANTHER" id="PTHR38733">
    <property type="entry name" value="PROTEIN MCRC"/>
    <property type="match status" value="1"/>
</dbReference>
<dbReference type="PANTHER" id="PTHR38733:SF1">
    <property type="entry name" value="TYPE IV METHYL-DIRECTED RESTRICTION ENZYME ECOKMCRBC"/>
    <property type="match status" value="1"/>
</dbReference>
<gene>
    <name evidence="1" type="ORF">HA520_00995</name>
</gene>
<evidence type="ECO:0008006" key="3">
    <source>
        <dbReference type="Google" id="ProtNLM"/>
    </source>
</evidence>
<evidence type="ECO:0000313" key="2">
    <source>
        <dbReference type="Proteomes" id="UP000736384"/>
    </source>
</evidence>
<dbReference type="RefSeq" id="WP_165891251.1">
    <property type="nucleotide sequence ID" value="NZ_JAAPAP010000001.1"/>
</dbReference>
<dbReference type="Pfam" id="PF10117">
    <property type="entry name" value="McrBC"/>
    <property type="match status" value="1"/>
</dbReference>
<dbReference type="Proteomes" id="UP000736384">
    <property type="component" value="Unassembled WGS sequence"/>
</dbReference>
<protein>
    <recommendedName>
        <fullName evidence="3">Restriction endonuclease</fullName>
    </recommendedName>
</protein>
<dbReference type="EMBL" id="JAAPAP010000001">
    <property type="protein sequence ID" value="NHN75872.1"/>
    <property type="molecule type" value="Genomic_DNA"/>
</dbReference>
<proteinExistence type="predicted"/>
<dbReference type="InterPro" id="IPR019292">
    <property type="entry name" value="McrC"/>
</dbReference>
<organism evidence="1 2">
    <name type="scientific">Azotobacter chroococcum</name>
    <dbReference type="NCBI Taxonomy" id="353"/>
    <lineage>
        <taxon>Bacteria</taxon>
        <taxon>Pseudomonadati</taxon>
        <taxon>Pseudomonadota</taxon>
        <taxon>Gammaproteobacteria</taxon>
        <taxon>Pseudomonadales</taxon>
        <taxon>Pseudomonadaceae</taxon>
        <taxon>Azotobacter</taxon>
    </lineage>
</organism>
<dbReference type="AlphaFoldDB" id="A0AA43Z546"/>
<evidence type="ECO:0000313" key="1">
    <source>
        <dbReference type="EMBL" id="NHN75872.1"/>
    </source>
</evidence>
<accession>A0AA43Z546</accession>
<name>A0AA43Z546_9GAMM</name>